<dbReference type="PANTHER" id="PTHR23359">
    <property type="entry name" value="NUCLEOTIDE KINASE"/>
    <property type="match status" value="1"/>
</dbReference>
<comment type="caution">
    <text evidence="11">The sequence shown here is derived from an EMBL/GenBank/DDBJ whole genome shotgun (WGS) entry which is preliminary data.</text>
</comment>
<evidence type="ECO:0000313" key="11">
    <source>
        <dbReference type="EMBL" id="KAF9323854.1"/>
    </source>
</evidence>
<comment type="similarity">
    <text evidence="9">Belongs to the adenylate kinase family. UMP-CMP kinase subfamily.</text>
</comment>
<keyword evidence="6 9" id="KW-0665">Pyrimidine biosynthesis</keyword>
<keyword evidence="2 9" id="KW-0808">Transferase</keyword>
<keyword evidence="1 9" id="KW-0963">Cytoplasm</keyword>
<dbReference type="PRINTS" id="PR00094">
    <property type="entry name" value="ADENYLTKNASE"/>
</dbReference>
<feature type="region of interest" description="NMPbind" evidence="9">
    <location>
        <begin position="55"/>
        <end position="85"/>
    </location>
</feature>
<evidence type="ECO:0000256" key="6">
    <source>
        <dbReference type="ARBA" id="ARBA00022975"/>
    </source>
</evidence>
<comment type="domain">
    <text evidence="9">Consists of three domains, a large central CORE domain and two small peripheral domains, NMPbind and LID, which undergo movements during catalysis. The LID domain closes over the site of phosphoryl transfer upon ATP binding. Assembling and dissambling the active center during each catalytic cycle provides an effective means to prevent ATP hydrolysis.</text>
</comment>
<comment type="subunit">
    <text evidence="9">Monomer.</text>
</comment>
<name>A0A9P5SAJ3_9FUNG</name>
<evidence type="ECO:0000256" key="7">
    <source>
        <dbReference type="ARBA" id="ARBA00023242"/>
    </source>
</evidence>
<dbReference type="SUPFAM" id="SSF52540">
    <property type="entry name" value="P-loop containing nucleoside triphosphate hydrolases"/>
    <property type="match status" value="1"/>
</dbReference>
<evidence type="ECO:0000256" key="1">
    <source>
        <dbReference type="ARBA" id="ARBA00022490"/>
    </source>
</evidence>
<gene>
    <name evidence="11" type="ORF">BG006_001099</name>
</gene>
<dbReference type="GO" id="GO:0006207">
    <property type="term" value="P:'de novo' pyrimidine nucleobase biosynthetic process"/>
    <property type="evidence" value="ECO:0007669"/>
    <property type="project" value="InterPro"/>
</dbReference>
<evidence type="ECO:0000256" key="8">
    <source>
        <dbReference type="ARBA" id="ARBA00048116"/>
    </source>
</evidence>
<dbReference type="GO" id="GO:0005524">
    <property type="term" value="F:ATP binding"/>
    <property type="evidence" value="ECO:0007669"/>
    <property type="project" value="UniProtKB-KW"/>
</dbReference>
<comment type="cofactor">
    <cofactor evidence="9">
        <name>Mg(2+)</name>
        <dbReference type="ChEBI" id="CHEBI:18420"/>
    </cofactor>
    <text evidence="9">Binds 1 Mg(2+) ion per monomer.</text>
</comment>
<dbReference type="InterPro" id="IPR000850">
    <property type="entry name" value="Adenylat/UMP-CMP_kin"/>
</dbReference>
<proteinExistence type="inferred from homology"/>
<dbReference type="GO" id="GO:0016776">
    <property type="term" value="F:phosphotransferase activity, phosphate group as acceptor"/>
    <property type="evidence" value="ECO:0007669"/>
    <property type="project" value="InterPro"/>
</dbReference>
<dbReference type="EMBL" id="JAAAUY010001200">
    <property type="protein sequence ID" value="KAF9323854.1"/>
    <property type="molecule type" value="Genomic_DNA"/>
</dbReference>
<feature type="binding site" evidence="9">
    <location>
        <position position="152"/>
    </location>
    <ligand>
        <name>a ribonucleoside 5'-phosphate</name>
        <dbReference type="ChEBI" id="CHEBI:58043"/>
    </ligand>
</feature>
<feature type="binding site" evidence="9">
    <location>
        <position position="200"/>
    </location>
    <ligand>
        <name>a ribonucleoside 5'-phosphate</name>
        <dbReference type="ChEBI" id="CHEBI:58043"/>
    </ligand>
</feature>
<keyword evidence="3 9" id="KW-0547">Nucleotide-binding</keyword>
<feature type="binding site" evidence="9">
    <location>
        <position position="228"/>
    </location>
    <ligand>
        <name>ATP</name>
        <dbReference type="ChEBI" id="CHEBI:30616"/>
    </ligand>
</feature>
<dbReference type="GO" id="GO:0005737">
    <property type="term" value="C:cytoplasm"/>
    <property type="evidence" value="ECO:0007669"/>
    <property type="project" value="UniProtKB-SubCell"/>
</dbReference>
<dbReference type="PROSITE" id="PS00113">
    <property type="entry name" value="ADENYLATE_KINASE"/>
    <property type="match status" value="1"/>
</dbReference>
<keyword evidence="4 9" id="KW-0418">Kinase</keyword>
<feature type="binding site" evidence="9">
    <location>
        <position position="183"/>
    </location>
    <ligand>
        <name>ATP</name>
        <dbReference type="ChEBI" id="CHEBI:30616"/>
    </ligand>
</feature>
<dbReference type="HAMAP" id="MF_03172">
    <property type="entry name" value="Adenylate_kinase_UMP_CMP_kin"/>
    <property type="match status" value="1"/>
</dbReference>
<dbReference type="Proteomes" id="UP000696485">
    <property type="component" value="Unassembled WGS sequence"/>
</dbReference>
<keyword evidence="12" id="KW-1185">Reference proteome</keyword>
<dbReference type="CDD" id="cd01428">
    <property type="entry name" value="ADK"/>
    <property type="match status" value="1"/>
</dbReference>
<evidence type="ECO:0000256" key="4">
    <source>
        <dbReference type="ARBA" id="ARBA00022777"/>
    </source>
</evidence>
<comment type="function">
    <text evidence="9">Catalyzes the phosphorylation of pyrimidine nucleoside monophosphates at the expense of ATP. Plays an important role in de novo pyrimidine nucleotide biosynthesis. Has preference for UMP and dUMP as phosphate acceptors, but can also use CMP, dCMP and AMP.</text>
</comment>
<dbReference type="GO" id="GO:0006221">
    <property type="term" value="P:pyrimidine nucleotide biosynthetic process"/>
    <property type="evidence" value="ECO:0007669"/>
    <property type="project" value="UniProtKB-UniRule"/>
</dbReference>
<evidence type="ECO:0000256" key="3">
    <source>
        <dbReference type="ARBA" id="ARBA00022741"/>
    </source>
</evidence>
<keyword evidence="7 9" id="KW-0539">Nucleus</keyword>
<sequence>MFGSLYSKLLSAKKNYDKKRAFKQATVIFVLGGPGVGKGTQCARLVQEYGFIHLSAGDLLRQEQSRPGSPFYELISTFIAEGKIVPMEVTVALLENAILEHIQKANKEDKTKNEQETTKPEGTHSYIHSVFPRSHKKKVYFLVDGFPRQMDQAVRFEQEVTPCQFILYLEGPEDVMLERLLKRGETSGRADDNLESIKKRFTTFKETSYPVIEVYAKQGKVQTVSCVDGPDVVFENVKRVFNGQLFSGIEERREE</sequence>
<feature type="binding site" evidence="9">
    <location>
        <position position="61"/>
    </location>
    <ligand>
        <name>a ribonucleoside 5'-phosphate</name>
        <dbReference type="ChEBI" id="CHEBI:58043"/>
    </ligand>
</feature>
<reference evidence="11" key="1">
    <citation type="journal article" date="2020" name="Fungal Divers.">
        <title>Resolving the Mortierellaceae phylogeny through synthesis of multi-gene phylogenetics and phylogenomics.</title>
        <authorList>
            <person name="Vandepol N."/>
            <person name="Liber J."/>
            <person name="Desiro A."/>
            <person name="Na H."/>
            <person name="Kennedy M."/>
            <person name="Barry K."/>
            <person name="Grigoriev I.V."/>
            <person name="Miller A.N."/>
            <person name="O'Donnell K."/>
            <person name="Stajich J.E."/>
            <person name="Bonito G."/>
        </authorList>
    </citation>
    <scope>NUCLEOTIDE SEQUENCE</scope>
    <source>
        <strain evidence="11">NVP1</strain>
    </source>
</reference>
<evidence type="ECO:0000256" key="9">
    <source>
        <dbReference type="HAMAP-Rule" id="MF_03172"/>
    </source>
</evidence>
<dbReference type="Gene3D" id="3.40.50.300">
    <property type="entry name" value="P-loop containing nucleotide triphosphate hydrolases"/>
    <property type="match status" value="1"/>
</dbReference>
<evidence type="ECO:0000313" key="12">
    <source>
        <dbReference type="Proteomes" id="UP000696485"/>
    </source>
</evidence>
<comment type="catalytic activity">
    <reaction evidence="8 9">
        <text>UMP + ATP = UDP + ADP</text>
        <dbReference type="Rhea" id="RHEA:24400"/>
        <dbReference type="ChEBI" id="CHEBI:30616"/>
        <dbReference type="ChEBI" id="CHEBI:57865"/>
        <dbReference type="ChEBI" id="CHEBI:58223"/>
        <dbReference type="ChEBI" id="CHEBI:456216"/>
        <dbReference type="EC" id="2.7.4.14"/>
    </reaction>
</comment>
<dbReference type="HAMAP" id="MF_00235">
    <property type="entry name" value="Adenylate_kinase_Adk"/>
    <property type="match status" value="1"/>
</dbReference>
<organism evidence="11 12">
    <name type="scientific">Podila minutissima</name>
    <dbReference type="NCBI Taxonomy" id="64525"/>
    <lineage>
        <taxon>Eukaryota</taxon>
        <taxon>Fungi</taxon>
        <taxon>Fungi incertae sedis</taxon>
        <taxon>Mucoromycota</taxon>
        <taxon>Mortierellomycotina</taxon>
        <taxon>Mortierellomycetes</taxon>
        <taxon>Mortierellales</taxon>
        <taxon>Mortierellaceae</taxon>
        <taxon>Podila</taxon>
    </lineage>
</organism>
<dbReference type="InterPro" id="IPR027417">
    <property type="entry name" value="P-loop_NTPase"/>
</dbReference>
<dbReference type="GO" id="GO:0005634">
    <property type="term" value="C:nucleus"/>
    <property type="evidence" value="ECO:0007669"/>
    <property type="project" value="UniProtKB-SubCell"/>
</dbReference>
<dbReference type="GO" id="GO:0019205">
    <property type="term" value="F:nucleobase-containing compound kinase activity"/>
    <property type="evidence" value="ECO:0007669"/>
    <property type="project" value="InterPro"/>
</dbReference>
<dbReference type="GO" id="GO:0009123">
    <property type="term" value="P:nucleoside monophosphate metabolic process"/>
    <property type="evidence" value="ECO:0007669"/>
    <property type="project" value="UniProtKB-ARBA"/>
</dbReference>
<dbReference type="Pfam" id="PF00406">
    <property type="entry name" value="ADK"/>
    <property type="match status" value="2"/>
</dbReference>
<feature type="compositionally biased region" description="Basic and acidic residues" evidence="10">
    <location>
        <begin position="106"/>
        <end position="122"/>
    </location>
</feature>
<feature type="region of interest" description="Disordered" evidence="10">
    <location>
        <begin position="106"/>
        <end position="125"/>
    </location>
</feature>
<dbReference type="InterPro" id="IPR006266">
    <property type="entry name" value="UMP_CMP_kinase"/>
</dbReference>
<protein>
    <recommendedName>
        <fullName evidence="9">Uridylate kinase</fullName>
        <shortName evidence="9">UK</shortName>
        <ecNumber evidence="9">2.7.4.14</ecNumber>
    </recommendedName>
    <alternativeName>
        <fullName evidence="9">ATP:UMP phosphotransferase</fullName>
    </alternativeName>
    <alternativeName>
        <fullName evidence="9">Deoxycytidylate kinase</fullName>
        <shortName evidence="9">CK</shortName>
        <shortName evidence="9">dCMP kinase</shortName>
    </alternativeName>
    <alternativeName>
        <fullName evidence="9">Uridine monophosphate kinase</fullName>
        <shortName evidence="9">UMP kinase</shortName>
        <shortName evidence="9">UMPK</shortName>
    </alternativeName>
</protein>
<feature type="binding site" evidence="9">
    <location>
        <begin position="83"/>
        <end position="85"/>
    </location>
    <ligand>
        <name>a ribonucleoside 5'-phosphate</name>
        <dbReference type="ChEBI" id="CHEBI:58043"/>
    </ligand>
</feature>
<evidence type="ECO:0000256" key="10">
    <source>
        <dbReference type="SAM" id="MobiDB-lite"/>
    </source>
</evidence>
<feature type="binding site" evidence="9">
    <location>
        <begin position="35"/>
        <end position="40"/>
    </location>
    <ligand>
        <name>ATP</name>
        <dbReference type="ChEBI" id="CHEBI:30616"/>
    </ligand>
</feature>
<dbReference type="AlphaFoldDB" id="A0A9P5SAJ3"/>
<keyword evidence="5 9" id="KW-0067">ATP-binding</keyword>
<dbReference type="InterPro" id="IPR033690">
    <property type="entry name" value="Adenylat_kinase_CS"/>
</dbReference>
<feature type="region of interest" description="LID" evidence="9">
    <location>
        <begin position="182"/>
        <end position="192"/>
    </location>
</feature>
<comment type="subcellular location">
    <subcellularLocation>
        <location evidence="9">Cytoplasm</location>
    </subcellularLocation>
    <subcellularLocation>
        <location evidence="9">Nucleus</location>
    </subcellularLocation>
    <text evidence="9">Predominantly cytoplasmic.</text>
</comment>
<dbReference type="EC" id="2.7.4.14" evidence="9"/>
<feature type="binding site" evidence="9">
    <location>
        <begin position="145"/>
        <end position="148"/>
    </location>
    <ligand>
        <name>a ribonucleoside 5'-phosphate</name>
        <dbReference type="ChEBI" id="CHEBI:58043"/>
    </ligand>
</feature>
<feature type="binding site" evidence="9">
    <location>
        <position position="189"/>
    </location>
    <ligand>
        <name>a ribonucleoside 5'-phosphate</name>
        <dbReference type="ChEBI" id="CHEBI:58043"/>
    </ligand>
</feature>
<accession>A0A9P5SAJ3</accession>
<evidence type="ECO:0000256" key="2">
    <source>
        <dbReference type="ARBA" id="ARBA00022679"/>
    </source>
</evidence>
<evidence type="ECO:0000256" key="5">
    <source>
        <dbReference type="ARBA" id="ARBA00022840"/>
    </source>
</evidence>